<dbReference type="AlphaFoldDB" id="A0AAJ0F8Z3"/>
<keyword evidence="3" id="KW-1185">Reference proteome</keyword>
<keyword evidence="1" id="KW-0812">Transmembrane</keyword>
<organism evidence="2 3">
    <name type="scientific">Echria macrotheca</name>
    <dbReference type="NCBI Taxonomy" id="438768"/>
    <lineage>
        <taxon>Eukaryota</taxon>
        <taxon>Fungi</taxon>
        <taxon>Dikarya</taxon>
        <taxon>Ascomycota</taxon>
        <taxon>Pezizomycotina</taxon>
        <taxon>Sordariomycetes</taxon>
        <taxon>Sordariomycetidae</taxon>
        <taxon>Sordariales</taxon>
        <taxon>Schizotheciaceae</taxon>
        <taxon>Echria</taxon>
    </lineage>
</organism>
<feature type="transmembrane region" description="Helical" evidence="1">
    <location>
        <begin position="581"/>
        <end position="602"/>
    </location>
</feature>
<dbReference type="EMBL" id="MU839839">
    <property type="protein sequence ID" value="KAK1752624.1"/>
    <property type="molecule type" value="Genomic_DNA"/>
</dbReference>
<keyword evidence="1" id="KW-1133">Transmembrane helix</keyword>
<gene>
    <name evidence="2" type="ORF">QBC47DRAFT_327941</name>
</gene>
<evidence type="ECO:0000313" key="3">
    <source>
        <dbReference type="Proteomes" id="UP001239445"/>
    </source>
</evidence>
<evidence type="ECO:0000313" key="2">
    <source>
        <dbReference type="EMBL" id="KAK1752624.1"/>
    </source>
</evidence>
<sequence length="617" mass="69271">MADLGPAQNPIGPTSTRRLKTIAAEVDPAKAGLYDSEETVKHQKQQLPTQSETGVTFSPQKWNEAFTPFYLPIPNVVGTRALQPNEEPSGLTDVLLWKIDGSATLHGANVDYSELGYDERGYVCKLDVEQSAVDTNLKSEHIFFGAARNPKDHSLKADEKPESSGKPWTGQRFGKEWRFGLSGVHDDSLLSIAALQLCRGEDFSETHEYGSLAPARRRLAQCFLTQFKGEWDPLSRHRWGSSYQPWTGSAMLNRPNWDDLVFQYHMRVFTVPPPAIAARLPGPGLTRKQGELAHLNPDDKYSLRHGSLRLFELRYSVGLKTSWKLDFPVFSLVVMADSTASRLRELPSLADENAWDTAGIQPAIRATGISAFAFRIQSLMIPEWEVQWSRLINEIKKSLNADLGNILSPARRREMMVDSRDLRLSDSYFAVIQILRIAADWIQESMDDLRRTVDDIERLYLSPSSATTSEFATFLPRDPDARDAAIESFRKNWGSVMSHQQRIGNGLLARIKNTQAEVEGLRDGLFNATSVNEAAKSADLNHYILVFTVVTIFYLPLSFITALFALGLFDWQDPKQVTTFAVTLSLVAGGTYAFAWLLIWAVGDPTWRKVLTKPFVR</sequence>
<dbReference type="Gene3D" id="1.20.58.340">
    <property type="entry name" value="Magnesium transport protein CorA, transmembrane region"/>
    <property type="match status" value="1"/>
</dbReference>
<accession>A0AAJ0F8Z3</accession>
<keyword evidence="1" id="KW-0472">Membrane</keyword>
<protein>
    <submittedName>
        <fullName evidence="2">Uncharacterized protein</fullName>
    </submittedName>
</protein>
<comment type="caution">
    <text evidence="2">The sequence shown here is derived from an EMBL/GenBank/DDBJ whole genome shotgun (WGS) entry which is preliminary data.</text>
</comment>
<dbReference type="Proteomes" id="UP001239445">
    <property type="component" value="Unassembled WGS sequence"/>
</dbReference>
<evidence type="ECO:0000256" key="1">
    <source>
        <dbReference type="SAM" id="Phobius"/>
    </source>
</evidence>
<proteinExistence type="predicted"/>
<feature type="transmembrane region" description="Helical" evidence="1">
    <location>
        <begin position="543"/>
        <end position="569"/>
    </location>
</feature>
<name>A0AAJ0F8Z3_9PEZI</name>
<reference evidence="2" key="1">
    <citation type="submission" date="2023-06" db="EMBL/GenBank/DDBJ databases">
        <title>Genome-scale phylogeny and comparative genomics of the fungal order Sordariales.</title>
        <authorList>
            <consortium name="Lawrence Berkeley National Laboratory"/>
            <person name="Hensen N."/>
            <person name="Bonometti L."/>
            <person name="Westerberg I."/>
            <person name="Brannstrom I.O."/>
            <person name="Guillou S."/>
            <person name="Cros-Aarteil S."/>
            <person name="Calhoun S."/>
            <person name="Haridas S."/>
            <person name="Kuo A."/>
            <person name="Mondo S."/>
            <person name="Pangilinan J."/>
            <person name="Riley R."/>
            <person name="Labutti K."/>
            <person name="Andreopoulos B."/>
            <person name="Lipzen A."/>
            <person name="Chen C."/>
            <person name="Yanf M."/>
            <person name="Daum C."/>
            <person name="Ng V."/>
            <person name="Clum A."/>
            <person name="Steindorff A."/>
            <person name="Ohm R."/>
            <person name="Martin F."/>
            <person name="Silar P."/>
            <person name="Natvig D."/>
            <person name="Lalanne C."/>
            <person name="Gautier V."/>
            <person name="Ament-Velasquez S.L."/>
            <person name="Kruys A."/>
            <person name="Hutchinson M.I."/>
            <person name="Powell A.J."/>
            <person name="Barry K."/>
            <person name="Miller A.N."/>
            <person name="Grigoriev I.V."/>
            <person name="Debuchy R."/>
            <person name="Gladieux P."/>
            <person name="Thoren M.H."/>
            <person name="Johannesson H."/>
        </authorList>
    </citation>
    <scope>NUCLEOTIDE SEQUENCE</scope>
    <source>
        <strain evidence="2">PSN4</strain>
    </source>
</reference>